<protein>
    <submittedName>
        <fullName evidence="5">Nitroreductase</fullName>
    </submittedName>
</protein>
<dbReference type="Gene3D" id="3.40.109.10">
    <property type="entry name" value="NADH Oxidase"/>
    <property type="match status" value="1"/>
</dbReference>
<evidence type="ECO:0000259" key="4">
    <source>
        <dbReference type="Pfam" id="PF00881"/>
    </source>
</evidence>
<gene>
    <name evidence="5" type="ORF">OKW52_06440</name>
</gene>
<sequence length="225" mass="23796">MTSLDPTAFDAVVRARHSVRGYRPEPVADAVIDAAFQTALWAPSNCNVQPWLVHLVSGARLRRLGQAMIAQAQGGKPAPDVPMDTAYRDEFRKRQIGSAVALYGAMGIARDDHAGRTAAFLRNLDAFGAPHAAFVFLPEGFGTREAADLGGFVQTLMLALTAQGLGSCAQGALSLYPDVIRAELGLAPGPQLMCGIAFGYEDPAHPANAARTDRVSLAGMVTRHA</sequence>
<keyword evidence="2" id="KW-0288">FMN</keyword>
<comment type="caution">
    <text evidence="5">The sequence shown here is derived from an EMBL/GenBank/DDBJ whole genome shotgun (WGS) entry which is preliminary data.</text>
</comment>
<dbReference type="SUPFAM" id="SSF55469">
    <property type="entry name" value="FMN-dependent nitroreductase-like"/>
    <property type="match status" value="1"/>
</dbReference>
<dbReference type="Proteomes" id="UP001208938">
    <property type="component" value="Unassembled WGS sequence"/>
</dbReference>
<reference evidence="5 6" key="1">
    <citation type="submission" date="2022-10" db="EMBL/GenBank/DDBJ databases">
        <title>Pararhodobacter sp. nov., isolated from marine algae.</title>
        <authorList>
            <person name="Choi B.J."/>
            <person name="Kim J.M."/>
            <person name="Lee J.K."/>
            <person name="Choi D.G."/>
            <person name="Jeon C.O."/>
        </authorList>
    </citation>
    <scope>NUCLEOTIDE SEQUENCE [LARGE SCALE GENOMIC DNA]</scope>
    <source>
        <strain evidence="5 6">ZQ420</strain>
    </source>
</reference>
<evidence type="ECO:0000313" key="5">
    <source>
        <dbReference type="EMBL" id="MCW1931909.1"/>
    </source>
</evidence>
<dbReference type="Pfam" id="PF00881">
    <property type="entry name" value="Nitroreductase"/>
    <property type="match status" value="1"/>
</dbReference>
<dbReference type="InterPro" id="IPR050627">
    <property type="entry name" value="Nitroreductase/BluB"/>
</dbReference>
<evidence type="ECO:0000256" key="3">
    <source>
        <dbReference type="ARBA" id="ARBA00023002"/>
    </source>
</evidence>
<feature type="domain" description="Nitroreductase" evidence="4">
    <location>
        <begin position="13"/>
        <end position="200"/>
    </location>
</feature>
<dbReference type="EMBL" id="JAPDFL010000001">
    <property type="protein sequence ID" value="MCW1931909.1"/>
    <property type="molecule type" value="Genomic_DNA"/>
</dbReference>
<dbReference type="PANTHER" id="PTHR23026">
    <property type="entry name" value="NADPH NITROREDUCTASE"/>
    <property type="match status" value="1"/>
</dbReference>
<dbReference type="PANTHER" id="PTHR23026:SF90">
    <property type="entry name" value="IODOTYROSINE DEIODINASE 1"/>
    <property type="match status" value="1"/>
</dbReference>
<dbReference type="CDD" id="cd02136">
    <property type="entry name" value="PnbA_NfnB-like"/>
    <property type="match status" value="1"/>
</dbReference>
<keyword evidence="3" id="KW-0560">Oxidoreductase</keyword>
<evidence type="ECO:0000313" key="6">
    <source>
        <dbReference type="Proteomes" id="UP001208938"/>
    </source>
</evidence>
<evidence type="ECO:0000256" key="1">
    <source>
        <dbReference type="ARBA" id="ARBA00022630"/>
    </source>
</evidence>
<dbReference type="InterPro" id="IPR000415">
    <property type="entry name" value="Nitroreductase-like"/>
</dbReference>
<evidence type="ECO:0000256" key="2">
    <source>
        <dbReference type="ARBA" id="ARBA00022643"/>
    </source>
</evidence>
<dbReference type="InterPro" id="IPR029479">
    <property type="entry name" value="Nitroreductase"/>
</dbReference>
<accession>A0ABT3GWI2</accession>
<proteinExistence type="predicted"/>
<keyword evidence="1" id="KW-0285">Flavoprotein</keyword>
<dbReference type="RefSeq" id="WP_264504986.1">
    <property type="nucleotide sequence ID" value="NZ_JAPDFL010000001.1"/>
</dbReference>
<keyword evidence="6" id="KW-1185">Reference proteome</keyword>
<name>A0ABT3GWI2_9RHOB</name>
<organism evidence="5 6">
    <name type="scientific">Pararhodobacter zhoushanensis</name>
    <dbReference type="NCBI Taxonomy" id="2479545"/>
    <lineage>
        <taxon>Bacteria</taxon>
        <taxon>Pseudomonadati</taxon>
        <taxon>Pseudomonadota</taxon>
        <taxon>Alphaproteobacteria</taxon>
        <taxon>Rhodobacterales</taxon>
        <taxon>Paracoccaceae</taxon>
        <taxon>Pararhodobacter</taxon>
    </lineage>
</organism>